<keyword evidence="6" id="KW-1185">Reference proteome</keyword>
<dbReference type="PROSITE" id="PS51257">
    <property type="entry name" value="PROKAR_LIPOPROTEIN"/>
    <property type="match status" value="1"/>
</dbReference>
<feature type="region of interest" description="Disordered" evidence="3">
    <location>
        <begin position="30"/>
        <end position="50"/>
    </location>
</feature>
<accession>A0ABW8LH94</accession>
<keyword evidence="2" id="KW-0732">Signal</keyword>
<feature type="domain" description="Periplasmic binding protein" evidence="4">
    <location>
        <begin position="47"/>
        <end position="306"/>
    </location>
</feature>
<evidence type="ECO:0000313" key="6">
    <source>
        <dbReference type="Proteomes" id="UP001620295"/>
    </source>
</evidence>
<gene>
    <name evidence="5" type="ORF">ACI2L5_10055</name>
</gene>
<name>A0ABW8LH94_9ACTN</name>
<dbReference type="EMBL" id="JBJDQH010000003">
    <property type="protein sequence ID" value="MFK4265277.1"/>
    <property type="molecule type" value="Genomic_DNA"/>
</dbReference>
<evidence type="ECO:0000256" key="1">
    <source>
        <dbReference type="ARBA" id="ARBA00004196"/>
    </source>
</evidence>
<dbReference type="Proteomes" id="UP001620295">
    <property type="component" value="Unassembled WGS sequence"/>
</dbReference>
<evidence type="ECO:0000256" key="2">
    <source>
        <dbReference type="ARBA" id="ARBA00022729"/>
    </source>
</evidence>
<sequence length="367" mass="39296">MRGRPRDVVVLVAAVSLALALGACGKAAESGTAVRPVSPPTPGRPTIGLLVPDSTTPRWDRFDRPLIERRIHQLCHDCEVRSVSAQGDVAIQQQQVDSMIIRGVDALVLVPVDAKSMRPAVEKAYDARIPVLSYDRLAQGPISAYVSFDGKEVGRLQARALLRAMGHRSAHDRGIVMINGDQADPNGVAFKKGALSVLTGKVRIDKSYDAAGWRPENAYADMSGAIAALGPHRIDGVYSANDGLASGVIAALRANFIRPIPPVTGQDAELAAIQRIVDGEQYMTVYKPFKPEAYTAAEIAVALAHGMGPGPVARERVNGHVPAVLLRPIPLTVHSIKKTVVKDGMYTIDQICTPQYRSACERAGLMP</sequence>
<dbReference type="InterPro" id="IPR025997">
    <property type="entry name" value="SBP_2_dom"/>
</dbReference>
<evidence type="ECO:0000259" key="4">
    <source>
        <dbReference type="Pfam" id="PF13407"/>
    </source>
</evidence>
<dbReference type="Pfam" id="PF13407">
    <property type="entry name" value="Peripla_BP_4"/>
    <property type="match status" value="1"/>
</dbReference>
<proteinExistence type="predicted"/>
<evidence type="ECO:0000256" key="3">
    <source>
        <dbReference type="SAM" id="MobiDB-lite"/>
    </source>
</evidence>
<organism evidence="5 6">
    <name type="scientific">Streptomyces milbemycinicus</name>
    <dbReference type="NCBI Taxonomy" id="476552"/>
    <lineage>
        <taxon>Bacteria</taxon>
        <taxon>Bacillati</taxon>
        <taxon>Actinomycetota</taxon>
        <taxon>Actinomycetes</taxon>
        <taxon>Kitasatosporales</taxon>
        <taxon>Streptomycetaceae</taxon>
        <taxon>Streptomyces</taxon>
    </lineage>
</organism>
<comment type="subcellular location">
    <subcellularLocation>
        <location evidence="1">Cell envelope</location>
    </subcellularLocation>
</comment>
<dbReference type="InterPro" id="IPR050555">
    <property type="entry name" value="Bact_Solute-Bind_Prot2"/>
</dbReference>
<dbReference type="Gene3D" id="3.40.50.2300">
    <property type="match status" value="2"/>
</dbReference>
<dbReference type="PANTHER" id="PTHR30036">
    <property type="entry name" value="D-XYLOSE-BINDING PERIPLASMIC PROTEIN"/>
    <property type="match status" value="1"/>
</dbReference>
<protein>
    <submittedName>
        <fullName evidence="5">Substrate-binding domain-containing protein</fullName>
    </submittedName>
</protein>
<dbReference type="SUPFAM" id="SSF53822">
    <property type="entry name" value="Periplasmic binding protein-like I"/>
    <property type="match status" value="1"/>
</dbReference>
<reference evidence="5 6" key="1">
    <citation type="submission" date="2024-11" db="EMBL/GenBank/DDBJ databases">
        <title>The Natural Products Discovery Center: Release of the First 8490 Sequenced Strains for Exploring Actinobacteria Biosynthetic Diversity.</title>
        <authorList>
            <person name="Kalkreuter E."/>
            <person name="Kautsar S.A."/>
            <person name="Yang D."/>
            <person name="Bader C.D."/>
            <person name="Teijaro C.N."/>
            <person name="Fluegel L."/>
            <person name="Davis C.M."/>
            <person name="Simpson J.R."/>
            <person name="Lauterbach L."/>
            <person name="Steele A.D."/>
            <person name="Gui C."/>
            <person name="Meng S."/>
            <person name="Li G."/>
            <person name="Viehrig K."/>
            <person name="Ye F."/>
            <person name="Su P."/>
            <person name="Kiefer A.F."/>
            <person name="Nichols A."/>
            <person name="Cepeda A.J."/>
            <person name="Yan W."/>
            <person name="Fan B."/>
            <person name="Jiang Y."/>
            <person name="Adhikari A."/>
            <person name="Zheng C.-J."/>
            <person name="Schuster L."/>
            <person name="Cowan T.M."/>
            <person name="Smanski M.J."/>
            <person name="Chevrette M.G."/>
            <person name="De Carvalho L.P.S."/>
            <person name="Shen B."/>
        </authorList>
    </citation>
    <scope>NUCLEOTIDE SEQUENCE [LARGE SCALE GENOMIC DNA]</scope>
    <source>
        <strain evidence="5 6">NPDC020863</strain>
    </source>
</reference>
<dbReference type="InterPro" id="IPR028082">
    <property type="entry name" value="Peripla_BP_I"/>
</dbReference>
<comment type="caution">
    <text evidence="5">The sequence shown here is derived from an EMBL/GenBank/DDBJ whole genome shotgun (WGS) entry which is preliminary data.</text>
</comment>
<evidence type="ECO:0000313" key="5">
    <source>
        <dbReference type="EMBL" id="MFK4265277.1"/>
    </source>
</evidence>
<dbReference type="RefSeq" id="WP_404746021.1">
    <property type="nucleotide sequence ID" value="NZ_JBJDQH010000003.1"/>
</dbReference>
<dbReference type="PANTHER" id="PTHR30036:SF1">
    <property type="entry name" value="D-XYLOSE-BINDING PERIPLASMIC PROTEIN"/>
    <property type="match status" value="1"/>
</dbReference>